<protein>
    <submittedName>
        <fullName evidence="2">Uncharacterized protein</fullName>
    </submittedName>
</protein>
<keyword evidence="3" id="KW-1185">Reference proteome</keyword>
<feature type="compositionally biased region" description="Polar residues" evidence="1">
    <location>
        <begin position="145"/>
        <end position="156"/>
    </location>
</feature>
<gene>
    <name evidence="2" type="ORF">Cgig2_030507</name>
</gene>
<feature type="compositionally biased region" description="Acidic residues" evidence="1">
    <location>
        <begin position="160"/>
        <end position="183"/>
    </location>
</feature>
<evidence type="ECO:0000313" key="2">
    <source>
        <dbReference type="EMBL" id="KAJ8423757.1"/>
    </source>
</evidence>
<comment type="caution">
    <text evidence="2">The sequence shown here is derived from an EMBL/GenBank/DDBJ whole genome shotgun (WGS) entry which is preliminary data.</text>
</comment>
<dbReference type="EMBL" id="JAKOGI010001874">
    <property type="protein sequence ID" value="KAJ8423757.1"/>
    <property type="molecule type" value="Genomic_DNA"/>
</dbReference>
<reference evidence="2" key="1">
    <citation type="submission" date="2022-04" db="EMBL/GenBank/DDBJ databases">
        <title>Carnegiea gigantea Genome sequencing and assembly v2.</title>
        <authorList>
            <person name="Copetti D."/>
            <person name="Sanderson M.J."/>
            <person name="Burquez A."/>
            <person name="Wojciechowski M.F."/>
        </authorList>
    </citation>
    <scope>NUCLEOTIDE SEQUENCE</scope>
    <source>
        <strain evidence="2">SGP5-SGP5p</strain>
        <tissue evidence="2">Aerial part</tissue>
    </source>
</reference>
<dbReference type="AlphaFoldDB" id="A0A9Q1GM23"/>
<evidence type="ECO:0000256" key="1">
    <source>
        <dbReference type="SAM" id="MobiDB-lite"/>
    </source>
</evidence>
<evidence type="ECO:0000313" key="3">
    <source>
        <dbReference type="Proteomes" id="UP001153076"/>
    </source>
</evidence>
<name>A0A9Q1GM23_9CARY</name>
<accession>A0A9Q1GM23</accession>
<sequence length="183" mass="20913">MARVQDLLAIHQGQFPKHSTFETRHLGNLTSKGRVYGFGSEGVVMKRQCYLSVSSHSSFVNNSDAREMAIRLNKSMSKAVEDGRQEEFHKQVEKEVRAMLIVEFNNQWAEQEAKIQNDLAQEKAARQQDKKKVKSKMSEMWRFFKSQQARSSTALPDTTPSEDDDEDDVVEVDTTDLGDDSHE</sequence>
<organism evidence="2 3">
    <name type="scientific">Carnegiea gigantea</name>
    <dbReference type="NCBI Taxonomy" id="171969"/>
    <lineage>
        <taxon>Eukaryota</taxon>
        <taxon>Viridiplantae</taxon>
        <taxon>Streptophyta</taxon>
        <taxon>Embryophyta</taxon>
        <taxon>Tracheophyta</taxon>
        <taxon>Spermatophyta</taxon>
        <taxon>Magnoliopsida</taxon>
        <taxon>eudicotyledons</taxon>
        <taxon>Gunneridae</taxon>
        <taxon>Pentapetalae</taxon>
        <taxon>Caryophyllales</taxon>
        <taxon>Cactineae</taxon>
        <taxon>Cactaceae</taxon>
        <taxon>Cactoideae</taxon>
        <taxon>Echinocereeae</taxon>
        <taxon>Carnegiea</taxon>
    </lineage>
</organism>
<proteinExistence type="predicted"/>
<feature type="region of interest" description="Disordered" evidence="1">
    <location>
        <begin position="145"/>
        <end position="183"/>
    </location>
</feature>
<dbReference type="Proteomes" id="UP001153076">
    <property type="component" value="Unassembled WGS sequence"/>
</dbReference>